<dbReference type="GO" id="GO:0020037">
    <property type="term" value="F:heme binding"/>
    <property type="evidence" value="ECO:0007669"/>
    <property type="project" value="InterPro"/>
</dbReference>
<dbReference type="PRINTS" id="PR00609">
    <property type="entry name" value="CYTOCHROMEC3"/>
</dbReference>
<evidence type="ECO:0000256" key="1">
    <source>
        <dbReference type="ARBA" id="ARBA00022723"/>
    </source>
</evidence>
<comment type="cofactor">
    <cofactor evidence="2">
        <name>heme c</name>
        <dbReference type="ChEBI" id="CHEBI:61717"/>
    </cofactor>
    <text evidence="2">Binds 4 heme c groups covalently per monomer.</text>
</comment>
<dbReference type="AlphaFoldDB" id="A0A0C1ZVC8"/>
<dbReference type="InterPro" id="IPR002322">
    <property type="entry name" value="Cyt_c_III"/>
</dbReference>
<dbReference type="SUPFAM" id="SSF48695">
    <property type="entry name" value="Multiheme cytochromes"/>
    <property type="match status" value="1"/>
</dbReference>
<feature type="binding site" description="axial binding residue" evidence="2">
    <location>
        <position position="57"/>
    </location>
    <ligand>
        <name>heme c</name>
        <dbReference type="ChEBI" id="CHEBI:61717"/>
        <label>1</label>
    </ligand>
    <ligandPart>
        <name>Fe</name>
        <dbReference type="ChEBI" id="CHEBI:18248"/>
    </ligandPart>
</feature>
<evidence type="ECO:0000256" key="4">
    <source>
        <dbReference type="SAM" id="Phobius"/>
    </source>
</evidence>
<feature type="compositionally biased region" description="Basic and acidic residues" evidence="3">
    <location>
        <begin position="188"/>
        <end position="204"/>
    </location>
</feature>
<feature type="binding site" description="axial binding residue" evidence="2">
    <location>
        <position position="68"/>
    </location>
    <ligand>
        <name>heme c</name>
        <dbReference type="ChEBI" id="CHEBI:61717"/>
        <label>1</label>
    </ligand>
    <ligandPart>
        <name>Fe</name>
        <dbReference type="ChEBI" id="CHEBI:18248"/>
    </ligandPart>
</feature>
<gene>
    <name evidence="5" type="ORF">DB30_06050</name>
</gene>
<accession>A0A0C1ZVC8</accession>
<dbReference type="InterPro" id="IPR036280">
    <property type="entry name" value="Multihaem_cyt_sf"/>
</dbReference>
<dbReference type="Gene3D" id="3.90.10.10">
    <property type="entry name" value="Cytochrome C3"/>
    <property type="match status" value="2"/>
</dbReference>
<sequence length="217" mass="24535">MPAIFPRWTNKIPLALGVVTPLVGAFLIFAVWYWWSPLYTDVGYRPKQPVEYSHALHAGDMGIDCRYCHNTVESAPHAAVPPTQTCMNCHSQVQTESPRLALVRTSFETGEAIPWVRVHMLPDYAFFDHRPHVAAGVGCATCHGRVDNMVVVEQAQPMSMGWCLDCHRNPEPNLRPLDQVTNMDWDDSPEKAAYDFKKDPERKRMPSPPVHCSGCHR</sequence>
<protein>
    <submittedName>
        <fullName evidence="5">Molybdopterin oxidoreductase subunit protein</fullName>
    </submittedName>
</protein>
<comment type="caution">
    <text evidence="5">The sequence shown here is derived from an EMBL/GenBank/DDBJ whole genome shotgun (WGS) entry which is preliminary data.</text>
</comment>
<feature type="binding site" description="axial binding residue" evidence="2">
    <location>
        <position position="65"/>
    </location>
    <ligand>
        <name>heme c</name>
        <dbReference type="ChEBI" id="CHEBI:61717"/>
        <label>1</label>
    </ligand>
    <ligandPart>
        <name>Fe</name>
        <dbReference type="ChEBI" id="CHEBI:18248"/>
    </ligandPart>
</feature>
<evidence type="ECO:0000313" key="6">
    <source>
        <dbReference type="Proteomes" id="UP000031599"/>
    </source>
</evidence>
<evidence type="ECO:0000256" key="3">
    <source>
        <dbReference type="SAM" id="MobiDB-lite"/>
    </source>
</evidence>
<keyword evidence="2" id="KW-0408">Iron</keyword>
<keyword evidence="4" id="KW-1133">Transmembrane helix</keyword>
<dbReference type="RefSeq" id="WP_052552390.1">
    <property type="nucleotide sequence ID" value="NZ_JMCC02000061.1"/>
</dbReference>
<keyword evidence="2" id="KW-0349">Heme</keyword>
<dbReference type="EMBL" id="JMCC02000061">
    <property type="protein sequence ID" value="KIG15018.1"/>
    <property type="molecule type" value="Genomic_DNA"/>
</dbReference>
<feature type="binding site" description="axial binding residue" evidence="2">
    <location>
        <position position="86"/>
    </location>
    <ligand>
        <name>heme c</name>
        <dbReference type="ChEBI" id="CHEBI:61717"/>
        <label>2</label>
    </ligand>
    <ligandPart>
        <name>Fe</name>
        <dbReference type="ChEBI" id="CHEBI:18248"/>
    </ligandPart>
</feature>
<evidence type="ECO:0000256" key="2">
    <source>
        <dbReference type="PIRSR" id="PIRSR602322-1"/>
    </source>
</evidence>
<feature type="region of interest" description="Disordered" evidence="3">
    <location>
        <begin position="180"/>
        <end position="217"/>
    </location>
</feature>
<reference evidence="5 6" key="1">
    <citation type="submission" date="2014-12" db="EMBL/GenBank/DDBJ databases">
        <title>Genome assembly of Enhygromyxa salina DSM 15201.</title>
        <authorList>
            <person name="Sharma G."/>
            <person name="Subramanian S."/>
        </authorList>
    </citation>
    <scope>NUCLEOTIDE SEQUENCE [LARGE SCALE GENOMIC DNA]</scope>
    <source>
        <strain evidence="5 6">DSM 15201</strain>
    </source>
</reference>
<dbReference type="GO" id="GO:0046872">
    <property type="term" value="F:metal ion binding"/>
    <property type="evidence" value="ECO:0007669"/>
    <property type="project" value="UniProtKB-KW"/>
</dbReference>
<name>A0A0C1ZVC8_9BACT</name>
<organism evidence="5 6">
    <name type="scientific">Enhygromyxa salina</name>
    <dbReference type="NCBI Taxonomy" id="215803"/>
    <lineage>
        <taxon>Bacteria</taxon>
        <taxon>Pseudomonadati</taxon>
        <taxon>Myxococcota</taxon>
        <taxon>Polyangia</taxon>
        <taxon>Nannocystales</taxon>
        <taxon>Nannocystaceae</taxon>
        <taxon>Enhygromyxa</taxon>
    </lineage>
</organism>
<dbReference type="PANTHER" id="PTHR39425">
    <property type="entry name" value="LIPOPROTEIN CYTOCHROME C"/>
    <property type="match status" value="1"/>
</dbReference>
<keyword evidence="4" id="KW-0812">Transmembrane</keyword>
<dbReference type="PANTHER" id="PTHR39425:SF1">
    <property type="entry name" value="CYTOCHROME C7-LIKE DOMAIN-CONTAINING PROTEIN"/>
    <property type="match status" value="1"/>
</dbReference>
<dbReference type="Proteomes" id="UP000031599">
    <property type="component" value="Unassembled WGS sequence"/>
</dbReference>
<feature type="binding site" description="axial binding residue" evidence="2">
    <location>
        <position position="69"/>
    </location>
    <ligand>
        <name>heme c</name>
        <dbReference type="ChEBI" id="CHEBI:61717"/>
        <label>2</label>
    </ligand>
    <ligandPart>
        <name>Fe</name>
        <dbReference type="ChEBI" id="CHEBI:18248"/>
    </ligandPart>
</feature>
<dbReference type="GO" id="GO:0009055">
    <property type="term" value="F:electron transfer activity"/>
    <property type="evidence" value="ECO:0007669"/>
    <property type="project" value="InterPro"/>
</dbReference>
<proteinExistence type="predicted"/>
<feature type="transmembrane region" description="Helical" evidence="4">
    <location>
        <begin position="12"/>
        <end position="35"/>
    </location>
</feature>
<dbReference type="CDD" id="cd08168">
    <property type="entry name" value="Cytochrom_C3"/>
    <property type="match status" value="1"/>
</dbReference>
<keyword evidence="4" id="KW-0472">Membrane</keyword>
<evidence type="ECO:0000313" key="5">
    <source>
        <dbReference type="EMBL" id="KIG15018.1"/>
    </source>
</evidence>
<feature type="binding site" description="axial binding residue" evidence="2">
    <location>
        <position position="54"/>
    </location>
    <ligand>
        <name>heme c</name>
        <dbReference type="ChEBI" id="CHEBI:61717"/>
        <label>3</label>
    </ligand>
    <ligandPart>
        <name>Fe</name>
        <dbReference type="ChEBI" id="CHEBI:18248"/>
    </ligandPart>
</feature>
<keyword evidence="1 2" id="KW-0479">Metal-binding</keyword>